<evidence type="ECO:0000256" key="1">
    <source>
        <dbReference type="SAM" id="SignalP"/>
    </source>
</evidence>
<name>A0A8J7Q1S0_9PROT</name>
<protein>
    <submittedName>
        <fullName evidence="2">Uncharacterized protein</fullName>
    </submittedName>
</protein>
<sequence length="266" mass="30699">MKKNYKAFLMAGTIFLTLSFSSYSSPISEFGAELKKRQSVKSVSCPLQKGLLNYKAGMRRLSEKNSDKEGKNIGKESASDEEYALPQSHFMALKHFQTAAKNFESQFFENEEINSVKFQEIYAGELRDTLFYYGATLKQLEGLYFKQKFSKEVRITCLDKLFYLVKELIQHPDSSSLEEDTNIFTELGYGDQSAASKFSVSLDQMFLEEPKLMLFSIDLQRERLKSGVTDLSKPIDEDLFREVLEVWEPKFKKSISKKFDEIEDVK</sequence>
<evidence type="ECO:0000313" key="3">
    <source>
        <dbReference type="Proteomes" id="UP000664414"/>
    </source>
</evidence>
<evidence type="ECO:0000313" key="2">
    <source>
        <dbReference type="EMBL" id="MBN9413538.1"/>
    </source>
</evidence>
<comment type="caution">
    <text evidence="2">The sequence shown here is derived from an EMBL/GenBank/DDBJ whole genome shotgun (WGS) entry which is preliminary data.</text>
</comment>
<dbReference type="Proteomes" id="UP000664414">
    <property type="component" value="Unassembled WGS sequence"/>
</dbReference>
<reference evidence="2" key="1">
    <citation type="submission" date="2021-02" db="EMBL/GenBank/DDBJ databases">
        <title>Thiocyanate and organic carbon inputs drive convergent selection for specific autotrophic Afipia and Thiobacillus strains within complex microbiomes.</title>
        <authorList>
            <person name="Huddy R.J."/>
            <person name="Sachdeva R."/>
            <person name="Kadzinga F."/>
            <person name="Kantor R.S."/>
            <person name="Harrison S.T.L."/>
            <person name="Banfield J.F."/>
        </authorList>
    </citation>
    <scope>NUCLEOTIDE SEQUENCE</scope>
    <source>
        <strain evidence="2">SCN18_10_11_15_R4_P_38_20</strain>
    </source>
</reference>
<keyword evidence="1" id="KW-0732">Signal</keyword>
<gene>
    <name evidence="2" type="ORF">J0H12_06425</name>
</gene>
<dbReference type="AlphaFoldDB" id="A0A8J7Q1S0"/>
<feature type="signal peptide" evidence="1">
    <location>
        <begin position="1"/>
        <end position="24"/>
    </location>
</feature>
<organism evidence="2 3">
    <name type="scientific">Candidatus Paracaedimonas acanthamoebae</name>
    <dbReference type="NCBI Taxonomy" id="244581"/>
    <lineage>
        <taxon>Bacteria</taxon>
        <taxon>Pseudomonadati</taxon>
        <taxon>Pseudomonadota</taxon>
        <taxon>Alphaproteobacteria</taxon>
        <taxon>Holosporales</taxon>
        <taxon>Caedimonadaceae</taxon>
        <taxon>Candidatus Paracaedimonas</taxon>
    </lineage>
</organism>
<feature type="chain" id="PRO_5035195377" evidence="1">
    <location>
        <begin position="25"/>
        <end position="266"/>
    </location>
</feature>
<accession>A0A8J7Q1S0</accession>
<proteinExistence type="predicted"/>
<dbReference type="EMBL" id="JAFKGL010000026">
    <property type="protein sequence ID" value="MBN9413538.1"/>
    <property type="molecule type" value="Genomic_DNA"/>
</dbReference>